<name>A0ABX7N5W2_9BACT</name>
<keyword evidence="2" id="KW-1185">Reference proteome</keyword>
<proteinExistence type="predicted"/>
<dbReference type="Proteomes" id="UP000663090">
    <property type="component" value="Chromosome"/>
</dbReference>
<organism evidence="1 2">
    <name type="scientific">Myxococcus landrumensis</name>
    <dbReference type="NCBI Taxonomy" id="2813577"/>
    <lineage>
        <taxon>Bacteria</taxon>
        <taxon>Pseudomonadati</taxon>
        <taxon>Myxococcota</taxon>
        <taxon>Myxococcia</taxon>
        <taxon>Myxococcales</taxon>
        <taxon>Cystobacterineae</taxon>
        <taxon>Myxococcaceae</taxon>
        <taxon>Myxococcus</taxon>
    </lineage>
</organism>
<evidence type="ECO:0000313" key="1">
    <source>
        <dbReference type="EMBL" id="QSQ12811.1"/>
    </source>
</evidence>
<dbReference type="RefSeq" id="WP_206714525.1">
    <property type="nucleotide sequence ID" value="NZ_CP071091.1"/>
</dbReference>
<dbReference type="EMBL" id="CP071091">
    <property type="protein sequence ID" value="QSQ12811.1"/>
    <property type="molecule type" value="Genomic_DNA"/>
</dbReference>
<evidence type="ECO:0000313" key="2">
    <source>
        <dbReference type="Proteomes" id="UP000663090"/>
    </source>
</evidence>
<gene>
    <name evidence="1" type="ORF">JY572_31355</name>
</gene>
<reference evidence="1 2" key="1">
    <citation type="submission" date="2021-02" db="EMBL/GenBank/DDBJ databases">
        <title>De Novo genome assembly of isolated myxobacteria.</title>
        <authorList>
            <person name="Stevens D.C."/>
        </authorList>
    </citation>
    <scope>NUCLEOTIDE SEQUENCE [LARGE SCALE GENOMIC DNA]</scope>
    <source>
        <strain evidence="1 2">SCHIC003</strain>
    </source>
</reference>
<protein>
    <submittedName>
        <fullName evidence="1">Uncharacterized protein</fullName>
    </submittedName>
</protein>
<sequence>MADALNRFLRAKIRGLSFRAGRLCSLTPREVGIRPQDVPYAPSTAHFAAANTRLREIDAGVRRALARLEEDARRPVLHAQRVLHHAALVEREIDRARRAFGLFFDIFSQRGTRFASALAACDVIAADCFQVVRRSAPGLLGPPLLKPITYLEHSFSPATFRRGVLLRRLLGERNPFPLIRVPYERIEAPWGMGVVLHEIGHNLQADLSIWNETQSALQRRVLGVTGDPWLTRLWGRWHKEIFADLVACLLGGPASVHSMKDFLAYPAARVLTFQPLSVHPTPYVRVLIQAEMLQRMGFPERARDVRSNWTRLYGGQLARSRIPARLLQSSARVIPHVVDEVCFQPRRGLAQHALVDVVPFGQEDQRRILQGARELARGRVPSWLPPRFTVSASREALERGMAPAASISKTVLARLTQLGARDIVEQPSAASVMAA</sequence>
<accession>A0ABX7N5W2</accession>